<accession>A0A0V1AB93</accession>
<dbReference type="AlphaFoldDB" id="A0A0V1AB93"/>
<name>A0A0V1AB93_9BILA</name>
<dbReference type="EMBL" id="JYDQ01000013">
    <property type="protein sequence ID" value="KRY21822.1"/>
    <property type="molecule type" value="Genomic_DNA"/>
</dbReference>
<evidence type="ECO:0000256" key="1">
    <source>
        <dbReference type="SAM" id="Phobius"/>
    </source>
</evidence>
<feature type="transmembrane region" description="Helical" evidence="1">
    <location>
        <begin position="48"/>
        <end position="66"/>
    </location>
</feature>
<evidence type="ECO:0000313" key="3">
    <source>
        <dbReference type="Proteomes" id="UP000054783"/>
    </source>
</evidence>
<keyword evidence="1" id="KW-1133">Transmembrane helix</keyword>
<keyword evidence="1" id="KW-0812">Transmembrane</keyword>
<feature type="transmembrane region" description="Helical" evidence="1">
    <location>
        <begin position="133"/>
        <end position="160"/>
    </location>
</feature>
<feature type="non-terminal residue" evidence="2">
    <location>
        <position position="199"/>
    </location>
</feature>
<organism evidence="2 3">
    <name type="scientific">Trichinella patagoniensis</name>
    <dbReference type="NCBI Taxonomy" id="990121"/>
    <lineage>
        <taxon>Eukaryota</taxon>
        <taxon>Metazoa</taxon>
        <taxon>Ecdysozoa</taxon>
        <taxon>Nematoda</taxon>
        <taxon>Enoplea</taxon>
        <taxon>Dorylaimia</taxon>
        <taxon>Trichinellida</taxon>
        <taxon>Trichinellidae</taxon>
        <taxon>Trichinella</taxon>
    </lineage>
</organism>
<keyword evidence="1" id="KW-0472">Membrane</keyword>
<keyword evidence="3" id="KW-1185">Reference proteome</keyword>
<evidence type="ECO:0000313" key="2">
    <source>
        <dbReference type="EMBL" id="KRY21822.1"/>
    </source>
</evidence>
<proteinExistence type="predicted"/>
<gene>
    <name evidence="2" type="ORF">T12_14149</name>
</gene>
<dbReference type="Proteomes" id="UP000054783">
    <property type="component" value="Unassembled WGS sequence"/>
</dbReference>
<comment type="caution">
    <text evidence="2">The sequence shown here is derived from an EMBL/GenBank/DDBJ whole genome shotgun (WGS) entry which is preliminary data.</text>
</comment>
<sequence>MQICRKLEYIPIIGALYFHNLYKCYYDHEHCLEDISRNSSINIHQMEFYFALISTLVLFRLPLLLLKSHHPSTFFAISRQIRVHTPCDQFWKVLRQINPYVSNKWPLKLPCAYLNTQESRHSGTPLIWNKGDFFAIIMRYSLTFFTLVQYFLVLGNLIFLHFRTISNKLKKVVSLRFDMCIKSSIYLFLTDLSHLIDQM</sequence>
<reference evidence="2 3" key="1">
    <citation type="submission" date="2015-01" db="EMBL/GenBank/DDBJ databases">
        <title>Evolution of Trichinella species and genotypes.</title>
        <authorList>
            <person name="Korhonen P.K."/>
            <person name="Edoardo P."/>
            <person name="Giuseppe L.R."/>
            <person name="Gasser R.B."/>
        </authorList>
    </citation>
    <scope>NUCLEOTIDE SEQUENCE [LARGE SCALE GENOMIC DNA]</scope>
    <source>
        <strain evidence="2">ISS2496</strain>
    </source>
</reference>
<protein>
    <submittedName>
        <fullName evidence="2">Uncharacterized protein</fullName>
    </submittedName>
</protein>